<dbReference type="RefSeq" id="WP_148916827.1">
    <property type="nucleotide sequence ID" value="NZ_VSZS01000068.1"/>
</dbReference>
<protein>
    <submittedName>
        <fullName evidence="1">Formate dehydrogenase subunit delta</fullName>
    </submittedName>
</protein>
<reference evidence="1 2" key="2">
    <citation type="submission" date="2019-09" db="EMBL/GenBank/DDBJ databases">
        <title>Mesorhizobium sp. MaA-C15 isolated from Microcystis aeruginosa.</title>
        <authorList>
            <person name="Jeong S.E."/>
            <person name="Jin H.M."/>
            <person name="Jeon C.O."/>
        </authorList>
    </citation>
    <scope>NUCLEOTIDE SEQUENCE [LARGE SCALE GENOMIC DNA]</scope>
    <source>
        <strain evidence="1 2">MaA-C15</strain>
    </source>
</reference>
<accession>A0A5D4GMA5</accession>
<evidence type="ECO:0000313" key="1">
    <source>
        <dbReference type="EMBL" id="TYR29448.1"/>
    </source>
</evidence>
<keyword evidence="2" id="KW-1185">Reference proteome</keyword>
<evidence type="ECO:0000313" key="2">
    <source>
        <dbReference type="Proteomes" id="UP000323258"/>
    </source>
</evidence>
<dbReference type="EMBL" id="VSZS01000068">
    <property type="protein sequence ID" value="TYR29448.1"/>
    <property type="molecule type" value="Genomic_DNA"/>
</dbReference>
<dbReference type="Proteomes" id="UP000323258">
    <property type="component" value="Unassembled WGS sequence"/>
</dbReference>
<dbReference type="AlphaFoldDB" id="A0A5D4GMA5"/>
<dbReference type="OrthoDB" id="7409377at2"/>
<gene>
    <name evidence="1" type="ORF">FY036_21490</name>
</gene>
<dbReference type="InterPro" id="IPR021074">
    <property type="entry name" value="Formate_DH_dsu"/>
</dbReference>
<sequence>MSHDETPFDPYAKLVRMANQIGTFFESKPHDEGVAGVAEHINKFWEPRMRRHLFEVVDAGGGDLKPIVLEAAGTIRRPAPEERKAG</sequence>
<proteinExistence type="predicted"/>
<name>A0A5D4GMA5_9HYPH</name>
<reference evidence="1 2" key="1">
    <citation type="submission" date="2019-08" db="EMBL/GenBank/DDBJ databases">
        <authorList>
            <person name="Seo Y.L."/>
        </authorList>
    </citation>
    <scope>NUCLEOTIDE SEQUENCE [LARGE SCALE GENOMIC DNA]</scope>
    <source>
        <strain evidence="1 2">MaA-C15</strain>
    </source>
</reference>
<organism evidence="1 2">
    <name type="scientific">Neoaquamicrobium microcysteis</name>
    <dbReference type="NCBI Taxonomy" id="2682781"/>
    <lineage>
        <taxon>Bacteria</taxon>
        <taxon>Pseudomonadati</taxon>
        <taxon>Pseudomonadota</taxon>
        <taxon>Alphaproteobacteria</taxon>
        <taxon>Hyphomicrobiales</taxon>
        <taxon>Phyllobacteriaceae</taxon>
        <taxon>Neoaquamicrobium</taxon>
    </lineage>
</organism>
<comment type="caution">
    <text evidence="1">The sequence shown here is derived from an EMBL/GenBank/DDBJ whole genome shotgun (WGS) entry which is preliminary data.</text>
</comment>
<dbReference type="Pfam" id="PF11390">
    <property type="entry name" value="FdsD"/>
    <property type="match status" value="1"/>
</dbReference>